<dbReference type="RefSeq" id="XP_015588946.1">
    <property type="nucleotide sequence ID" value="XM_015733460.2"/>
</dbReference>
<dbReference type="GeneID" id="107264805"/>
<proteinExistence type="inferred from homology"/>
<dbReference type="PANTHER" id="PTHR19317:SF0">
    <property type="entry name" value="PRENYLATED RAB ACCEPTOR PROTEIN 1"/>
    <property type="match status" value="1"/>
</dbReference>
<sequence>MADVEIPIMGDIQPPPYQKQNPSVNGYEFLQLPPLLLGQLGYPKAQEWVQRRRANVRPWSLFLNTNNIRPPPSIPRLSKRVMKNIEYFQSNYLFVFIGLVIYSLITSPLVLLTVAAALGICYKVSQRHSKQELMVLNHKLTLAQVYAIIGICSLPVFYMVGAGDVLFWILGVSWFLITLHAALYNIDSVLCPGEDELNSLVMQQV</sequence>
<dbReference type="InterPro" id="IPR004895">
    <property type="entry name" value="Prenylated_rab_accept_PRA1"/>
</dbReference>
<evidence type="ECO:0000256" key="2">
    <source>
        <dbReference type="ARBA" id="ARBA00004234"/>
    </source>
</evidence>
<dbReference type="GO" id="GO:0008021">
    <property type="term" value="C:synaptic vesicle"/>
    <property type="evidence" value="ECO:0007669"/>
    <property type="project" value="UniProtKB-SubCell"/>
</dbReference>
<evidence type="ECO:0000256" key="3">
    <source>
        <dbReference type="ARBA" id="ARBA00006483"/>
    </source>
</evidence>
<dbReference type="Pfam" id="PF03208">
    <property type="entry name" value="PRA1"/>
    <property type="match status" value="1"/>
</dbReference>
<reference evidence="9" key="1">
    <citation type="submission" date="2025-08" db="UniProtKB">
        <authorList>
            <consortium name="RefSeq"/>
        </authorList>
    </citation>
    <scope>IDENTIFICATION</scope>
</reference>
<dbReference type="Proteomes" id="UP000694920">
    <property type="component" value="Unplaced"/>
</dbReference>
<organism evidence="8 9">
    <name type="scientific">Cephus cinctus</name>
    <name type="common">Wheat stem sawfly</name>
    <dbReference type="NCBI Taxonomy" id="211228"/>
    <lineage>
        <taxon>Eukaryota</taxon>
        <taxon>Metazoa</taxon>
        <taxon>Ecdysozoa</taxon>
        <taxon>Arthropoda</taxon>
        <taxon>Hexapoda</taxon>
        <taxon>Insecta</taxon>
        <taxon>Pterygota</taxon>
        <taxon>Neoptera</taxon>
        <taxon>Endopterygota</taxon>
        <taxon>Hymenoptera</taxon>
        <taxon>Cephoidea</taxon>
        <taxon>Cephidae</taxon>
        <taxon>Cephus</taxon>
    </lineage>
</organism>
<comment type="similarity">
    <text evidence="3 7">Belongs to the PRA1 family.</text>
</comment>
<evidence type="ECO:0000256" key="1">
    <source>
        <dbReference type="ARBA" id="ARBA00004141"/>
    </source>
</evidence>
<evidence type="ECO:0000256" key="5">
    <source>
        <dbReference type="ARBA" id="ARBA00022989"/>
    </source>
</evidence>
<dbReference type="GO" id="GO:0005794">
    <property type="term" value="C:Golgi apparatus"/>
    <property type="evidence" value="ECO:0007669"/>
    <property type="project" value="TreeGrafter"/>
</dbReference>
<dbReference type="CTD" id="42340"/>
<comment type="subcellular location">
    <subcellularLocation>
        <location evidence="2">Cytoplasmic vesicle</location>
        <location evidence="2">Secretory vesicle</location>
        <location evidence="2">Synaptic vesicle</location>
    </subcellularLocation>
    <subcellularLocation>
        <location evidence="1 7">Membrane</location>
        <topology evidence="1 7">Multi-pass membrane protein</topology>
    </subcellularLocation>
</comment>
<evidence type="ECO:0000313" key="8">
    <source>
        <dbReference type="Proteomes" id="UP000694920"/>
    </source>
</evidence>
<dbReference type="GO" id="GO:0016020">
    <property type="term" value="C:membrane"/>
    <property type="evidence" value="ECO:0007669"/>
    <property type="project" value="UniProtKB-SubCell"/>
</dbReference>
<keyword evidence="4 7" id="KW-0812">Transmembrane</keyword>
<keyword evidence="8" id="KW-1185">Reference proteome</keyword>
<keyword evidence="6 7" id="KW-0472">Membrane</keyword>
<gene>
    <name evidence="9" type="primary">LOC107264805</name>
</gene>
<dbReference type="KEGG" id="ccin:107264805"/>
<evidence type="ECO:0000256" key="7">
    <source>
        <dbReference type="RuleBase" id="RU363107"/>
    </source>
</evidence>
<feature type="transmembrane region" description="Helical" evidence="7">
    <location>
        <begin position="140"/>
        <end position="160"/>
    </location>
</feature>
<feature type="transmembrane region" description="Helical" evidence="7">
    <location>
        <begin position="166"/>
        <end position="186"/>
    </location>
</feature>
<accession>A0AAJ7BM80</accession>
<name>A0AAJ7BM80_CEPCN</name>
<dbReference type="PANTHER" id="PTHR19317">
    <property type="entry name" value="PRENYLATED RAB ACCEPTOR 1-RELATED"/>
    <property type="match status" value="1"/>
</dbReference>
<keyword evidence="5 7" id="KW-1133">Transmembrane helix</keyword>
<evidence type="ECO:0000256" key="4">
    <source>
        <dbReference type="ARBA" id="ARBA00022692"/>
    </source>
</evidence>
<evidence type="ECO:0000256" key="6">
    <source>
        <dbReference type="ARBA" id="ARBA00023136"/>
    </source>
</evidence>
<feature type="transmembrane region" description="Helical" evidence="7">
    <location>
        <begin position="92"/>
        <end position="120"/>
    </location>
</feature>
<evidence type="ECO:0000313" key="9">
    <source>
        <dbReference type="RefSeq" id="XP_015588946.1"/>
    </source>
</evidence>
<protein>
    <recommendedName>
        <fullName evidence="7">PRA1 family protein</fullName>
    </recommendedName>
</protein>
<dbReference type="AlphaFoldDB" id="A0AAJ7BM80"/>